<proteinExistence type="inferred from homology"/>
<dbReference type="InterPro" id="IPR029063">
    <property type="entry name" value="SAM-dependent_MTases_sf"/>
</dbReference>
<dbReference type="AlphaFoldDB" id="A0A0F9SCC1"/>
<protein>
    <recommendedName>
        <fullName evidence="4">DNA methylase N-4/N-6 domain-containing protein</fullName>
    </recommendedName>
</protein>
<keyword evidence="3" id="KW-0808">Transferase</keyword>
<sequence>MMLKGDCIEVMKAMKPNSVDAIVTDPPYGLRFMNKDWDTFSPDFVKNEQIMATKEFQKAIARRNDNPNLTGRKNSSIHSPAAIAGSYDFSPTGNKAYQEQMKQWLTEAYRVLKPGGSMLVMGGTRTSHRLACAIEDSGFIIKDTLMWLYGSGFPKAQDLGKMIDKRGGQDISWFIDYILKVSEERGISKKELTHLFLSKNGKPTGWLYNKSSHIQGLTVEQFNKIKSFLQLPFSNLEEAKRKITGKSNNKIHLGNLGQAGYKDKFDISLASTDLAKHWDGFKVGGIKPAYEPIIWAVKPPEGSYVDNVLKWGVGAVNVDECRVAGIARRPETPTVNYDGRMYGKGFGEHKEVEPAHPKGRFPANVILDEEAGRMLDEQSGTLKSGKDNIRTKEGFFVEHGGLGGAGDVQVSYGDSGGASRFFYCAKASRGERNAGLEGMEEKDKTEHRFGRYRCKNCGKLQLDYNPCKCKNPELERIEINKNVHPTVKPIKLFEWLIRLVTREGQVILDPFIGSGTTAIAAHNAGRKCVGIEKEDEYIEIAKRRTAYWRSRPRQLEMRGG</sequence>
<comment type="caution">
    <text evidence="5">The sequence shown here is derived from an EMBL/GenBank/DDBJ whole genome shotgun (WGS) entry which is preliminary data.</text>
</comment>
<name>A0A0F9SCC1_9ZZZZ</name>
<gene>
    <name evidence="5" type="ORF">LCGC14_0489480</name>
</gene>
<dbReference type="GO" id="GO:0003677">
    <property type="term" value="F:DNA binding"/>
    <property type="evidence" value="ECO:0007669"/>
    <property type="project" value="InterPro"/>
</dbReference>
<comment type="similarity">
    <text evidence="1">Belongs to the N(4)/N(6)-methyltransferase family.</text>
</comment>
<dbReference type="PRINTS" id="PR00508">
    <property type="entry name" value="S21N4MTFRASE"/>
</dbReference>
<reference evidence="5" key="1">
    <citation type="journal article" date="2015" name="Nature">
        <title>Complex archaea that bridge the gap between prokaryotes and eukaryotes.</title>
        <authorList>
            <person name="Spang A."/>
            <person name="Saw J.H."/>
            <person name="Jorgensen S.L."/>
            <person name="Zaremba-Niedzwiedzka K."/>
            <person name="Martijn J."/>
            <person name="Lind A.E."/>
            <person name="van Eijk R."/>
            <person name="Schleper C."/>
            <person name="Guy L."/>
            <person name="Ettema T.J."/>
        </authorList>
    </citation>
    <scope>NUCLEOTIDE SEQUENCE</scope>
</reference>
<dbReference type="GO" id="GO:0009007">
    <property type="term" value="F:site-specific DNA-methyltransferase (adenine-specific) activity"/>
    <property type="evidence" value="ECO:0007669"/>
    <property type="project" value="TreeGrafter"/>
</dbReference>
<dbReference type="Gene3D" id="3.40.50.150">
    <property type="entry name" value="Vaccinia Virus protein VP39"/>
    <property type="match status" value="2"/>
</dbReference>
<evidence type="ECO:0000256" key="1">
    <source>
        <dbReference type="ARBA" id="ARBA00006594"/>
    </source>
</evidence>
<dbReference type="InterPro" id="IPR002941">
    <property type="entry name" value="DNA_methylase_N4/N6"/>
</dbReference>
<dbReference type="PANTHER" id="PTHR13370">
    <property type="entry name" value="RNA METHYLASE-RELATED"/>
    <property type="match status" value="1"/>
</dbReference>
<dbReference type="GO" id="GO:0008170">
    <property type="term" value="F:N-methyltransferase activity"/>
    <property type="evidence" value="ECO:0007669"/>
    <property type="project" value="InterPro"/>
</dbReference>
<dbReference type="InterPro" id="IPR001091">
    <property type="entry name" value="RM_Methyltransferase"/>
</dbReference>
<evidence type="ECO:0000256" key="3">
    <source>
        <dbReference type="ARBA" id="ARBA00022679"/>
    </source>
</evidence>
<organism evidence="5">
    <name type="scientific">marine sediment metagenome</name>
    <dbReference type="NCBI Taxonomy" id="412755"/>
    <lineage>
        <taxon>unclassified sequences</taxon>
        <taxon>metagenomes</taxon>
        <taxon>ecological metagenomes</taxon>
    </lineage>
</organism>
<accession>A0A0F9SCC1</accession>
<dbReference type="GO" id="GO:0005737">
    <property type="term" value="C:cytoplasm"/>
    <property type="evidence" value="ECO:0007669"/>
    <property type="project" value="TreeGrafter"/>
</dbReference>
<dbReference type="InterPro" id="IPR002052">
    <property type="entry name" value="DNA_methylase_N6_adenine_CS"/>
</dbReference>
<dbReference type="SUPFAM" id="SSF53335">
    <property type="entry name" value="S-adenosyl-L-methionine-dependent methyltransferases"/>
    <property type="match status" value="1"/>
</dbReference>
<dbReference type="Pfam" id="PF01555">
    <property type="entry name" value="N6_N4_Mtase"/>
    <property type="match status" value="1"/>
</dbReference>
<dbReference type="EMBL" id="LAZR01000547">
    <property type="protein sequence ID" value="KKN64679.1"/>
    <property type="molecule type" value="Genomic_DNA"/>
</dbReference>
<keyword evidence="2" id="KW-0489">Methyltransferase</keyword>
<dbReference type="PANTHER" id="PTHR13370:SF3">
    <property type="entry name" value="TRNA (GUANINE(10)-N2)-METHYLTRANSFERASE HOMOLOG"/>
    <property type="match status" value="1"/>
</dbReference>
<dbReference type="GO" id="GO:0032259">
    <property type="term" value="P:methylation"/>
    <property type="evidence" value="ECO:0007669"/>
    <property type="project" value="UniProtKB-KW"/>
</dbReference>
<evidence type="ECO:0000313" key="5">
    <source>
        <dbReference type="EMBL" id="KKN64679.1"/>
    </source>
</evidence>
<feature type="domain" description="DNA methylase N-4/N-6" evidence="4">
    <location>
        <begin position="19"/>
        <end position="542"/>
    </location>
</feature>
<evidence type="ECO:0000259" key="4">
    <source>
        <dbReference type="Pfam" id="PF01555"/>
    </source>
</evidence>
<evidence type="ECO:0000256" key="2">
    <source>
        <dbReference type="ARBA" id="ARBA00022603"/>
    </source>
</evidence>
<dbReference type="PROSITE" id="PS00092">
    <property type="entry name" value="N6_MTASE"/>
    <property type="match status" value="1"/>
</dbReference>